<sequence>MKKKRMWQISFIIGIFFLLYISWTGYSIWSFSLTDNKTQTDAAIVLGAASKGEEPSPVFEKRIDHAIRLYKENYVENLIFTGGKGEKTAIAESEAAEQYALDKDIPAQDILIETKSQITEQNLQYANSILQHHDLNTATLVSDPLHMKRAVTIAEDLNMNVVSSPASDSAYKSLRTKIPFFLREWFFYTGYQILSLFRF</sequence>
<reference evidence="3 4" key="1">
    <citation type="submission" date="2018-10" db="EMBL/GenBank/DDBJ databases">
        <title>Draft genome sequence of Bacillus salarius IM0101, isolated from a hypersaline soil in Inner Mongolia, China.</title>
        <authorList>
            <person name="Yamprayoonswat W."/>
            <person name="Boonvisut S."/>
            <person name="Jumpathong W."/>
            <person name="Sittihan S."/>
            <person name="Ruangsuj P."/>
            <person name="Wanthongcharoen S."/>
            <person name="Thongpramul N."/>
            <person name="Pimmason S."/>
            <person name="Yu B."/>
            <person name="Yasawong M."/>
        </authorList>
    </citation>
    <scope>NUCLEOTIDE SEQUENCE [LARGE SCALE GENOMIC DNA]</scope>
    <source>
        <strain evidence="3 4">IM0101</strain>
    </source>
</reference>
<evidence type="ECO:0000313" key="4">
    <source>
        <dbReference type="Proteomes" id="UP000275076"/>
    </source>
</evidence>
<keyword evidence="1" id="KW-1133">Transmembrane helix</keyword>
<dbReference type="AlphaFoldDB" id="A0A428MT75"/>
<dbReference type="EMBL" id="RBVX01000074">
    <property type="protein sequence ID" value="RSL29330.1"/>
    <property type="molecule type" value="Genomic_DNA"/>
</dbReference>
<dbReference type="PANTHER" id="PTHR30336">
    <property type="entry name" value="INNER MEMBRANE PROTEIN, PROBABLE PERMEASE"/>
    <property type="match status" value="1"/>
</dbReference>
<dbReference type="GO" id="GO:0005886">
    <property type="term" value="C:plasma membrane"/>
    <property type="evidence" value="ECO:0007669"/>
    <property type="project" value="TreeGrafter"/>
</dbReference>
<feature type="transmembrane region" description="Helical" evidence="1">
    <location>
        <begin position="7"/>
        <end position="29"/>
    </location>
</feature>
<comment type="caution">
    <text evidence="3">The sequence shown here is derived from an EMBL/GenBank/DDBJ whole genome shotgun (WGS) entry which is preliminary data.</text>
</comment>
<evidence type="ECO:0000313" key="3">
    <source>
        <dbReference type="EMBL" id="RSL29330.1"/>
    </source>
</evidence>
<keyword evidence="1" id="KW-0472">Membrane</keyword>
<dbReference type="InterPro" id="IPR003848">
    <property type="entry name" value="DUF218"/>
</dbReference>
<keyword evidence="1" id="KW-0812">Transmembrane</keyword>
<accession>A0A428MT75</accession>
<dbReference type="InterPro" id="IPR051599">
    <property type="entry name" value="Cell_Envelope_Assoc"/>
</dbReference>
<dbReference type="Proteomes" id="UP000275076">
    <property type="component" value="Unassembled WGS sequence"/>
</dbReference>
<feature type="domain" description="DUF218" evidence="2">
    <location>
        <begin position="41"/>
        <end position="185"/>
    </location>
</feature>
<evidence type="ECO:0000259" key="2">
    <source>
        <dbReference type="Pfam" id="PF02698"/>
    </source>
</evidence>
<proteinExistence type="predicted"/>
<dbReference type="Pfam" id="PF02698">
    <property type="entry name" value="DUF218"/>
    <property type="match status" value="1"/>
</dbReference>
<organism evidence="3 4">
    <name type="scientific">Salibacterium salarium</name>
    <dbReference type="NCBI Taxonomy" id="284579"/>
    <lineage>
        <taxon>Bacteria</taxon>
        <taxon>Bacillati</taxon>
        <taxon>Bacillota</taxon>
        <taxon>Bacilli</taxon>
        <taxon>Bacillales</taxon>
        <taxon>Bacillaceae</taxon>
    </lineage>
</organism>
<name>A0A428MT75_9BACI</name>
<dbReference type="CDD" id="cd06259">
    <property type="entry name" value="YdcF-like"/>
    <property type="match status" value="1"/>
</dbReference>
<evidence type="ECO:0000256" key="1">
    <source>
        <dbReference type="SAM" id="Phobius"/>
    </source>
</evidence>
<protein>
    <submittedName>
        <fullName evidence="3">YdcF family protein</fullName>
    </submittedName>
</protein>
<keyword evidence="4" id="KW-1185">Reference proteome</keyword>
<dbReference type="RefSeq" id="WP_125562718.1">
    <property type="nucleotide sequence ID" value="NZ_RBVX01000074.1"/>
</dbReference>
<dbReference type="InterPro" id="IPR014729">
    <property type="entry name" value="Rossmann-like_a/b/a_fold"/>
</dbReference>
<gene>
    <name evidence="3" type="ORF">D7Z54_31750</name>
</gene>
<dbReference type="PANTHER" id="PTHR30336:SF20">
    <property type="entry name" value="DUF218 DOMAIN-CONTAINING PROTEIN"/>
    <property type="match status" value="1"/>
</dbReference>
<dbReference type="OrthoDB" id="9782395at2"/>
<dbReference type="Gene3D" id="3.40.50.620">
    <property type="entry name" value="HUPs"/>
    <property type="match status" value="1"/>
</dbReference>